<evidence type="ECO:0000313" key="2">
    <source>
        <dbReference type="Proteomes" id="UP000290174"/>
    </source>
</evidence>
<comment type="caution">
    <text evidence="1">The sequence shown here is derived from an EMBL/GenBank/DDBJ whole genome shotgun (WGS) entry which is preliminary data.</text>
</comment>
<name>A0A4V1KWK1_9BRAD</name>
<sequence length="144" mass="16370">MLEGKRAERKIREVGSSRALLGAVCCSFDSVPSWRRRSRLISEAYDRTVVEESKMRVLSVAFFALASLAQAHAQEKIKTPESACSYTTSRGDTYTVPGGKALCWRVPAPSYKEYTLLHCDGPMFRELVRVKRSDPRCDKYEERQ</sequence>
<gene>
    <name evidence="1" type="ORF">EAS61_15075</name>
</gene>
<proteinExistence type="predicted"/>
<dbReference type="AlphaFoldDB" id="A0A4V1KWK1"/>
<evidence type="ECO:0000313" key="1">
    <source>
        <dbReference type="EMBL" id="RXG97318.1"/>
    </source>
</evidence>
<dbReference type="Proteomes" id="UP000290174">
    <property type="component" value="Unassembled WGS sequence"/>
</dbReference>
<organism evidence="1 2">
    <name type="scientific">Bradyrhizobium zhanjiangense</name>
    <dbReference type="NCBI Taxonomy" id="1325107"/>
    <lineage>
        <taxon>Bacteria</taxon>
        <taxon>Pseudomonadati</taxon>
        <taxon>Pseudomonadota</taxon>
        <taxon>Alphaproteobacteria</taxon>
        <taxon>Hyphomicrobiales</taxon>
        <taxon>Nitrobacteraceae</taxon>
        <taxon>Bradyrhizobium</taxon>
    </lineage>
</organism>
<dbReference type="EMBL" id="RKMK01000011">
    <property type="protein sequence ID" value="RXG97318.1"/>
    <property type="molecule type" value="Genomic_DNA"/>
</dbReference>
<protein>
    <submittedName>
        <fullName evidence="1">Uncharacterized protein</fullName>
    </submittedName>
</protein>
<reference evidence="1 2" key="1">
    <citation type="submission" date="2018-11" db="EMBL/GenBank/DDBJ databases">
        <title>Bradyrhizobium sp. nov., isolated from effective nodules of peanut in China.</title>
        <authorList>
            <person name="Li Y."/>
        </authorList>
    </citation>
    <scope>NUCLEOTIDE SEQUENCE [LARGE SCALE GENOMIC DNA]</scope>
    <source>
        <strain evidence="1 2">CCBAU 51770</strain>
    </source>
</reference>
<accession>A0A4V1KWK1</accession>